<keyword evidence="1 4" id="KW-0460">Magnesium</keyword>
<evidence type="ECO:0000313" key="7">
    <source>
        <dbReference type="Proteomes" id="UP000465035"/>
    </source>
</evidence>
<dbReference type="GO" id="GO:0006107">
    <property type="term" value="P:oxaloacetate metabolic process"/>
    <property type="evidence" value="ECO:0007669"/>
    <property type="project" value="UniProtKB-UniRule"/>
</dbReference>
<dbReference type="InterPro" id="IPR007566">
    <property type="entry name" value="PEP_COase_arc-type"/>
</dbReference>
<dbReference type="GO" id="GO:0015977">
    <property type="term" value="P:carbon fixation"/>
    <property type="evidence" value="ECO:0007669"/>
    <property type="project" value="UniProtKB-UniRule"/>
</dbReference>
<reference evidence="6 7" key="1">
    <citation type="submission" date="2019-12" db="EMBL/GenBank/DDBJ databases">
        <title>Lactobacillus hilgardii FLUB.</title>
        <authorList>
            <person name="Gustaw K."/>
        </authorList>
    </citation>
    <scope>NUCLEOTIDE SEQUENCE [LARGE SCALE GENOMIC DNA]</scope>
    <source>
        <strain evidence="6 7">FLUB</strain>
    </source>
</reference>
<sequence length="513" mass="59107">MTLKENRRHFFMDRKIPNIMGTQHPDNAGVPFFKNHDNPFISAYREIDEAYENFSTLDADEYMWDWEGKHADASVIDRLYSEHYDYFKKHQLGRDKFLTFRFPNIWEEKGYSLMQAMTTILSAEDFAKDLGFDERPLFEAILPMTQSADQLIEMEDKFSSLAHYKSKEFNTGHENSDTLQMIPLFEGFQSQLDAPEILEKFIEMYKKHFGRDIEYMRVFLAGSDSALSNGFLNSIIGNKLALSHLAKFEDKSGMPIYPIAGMGSTVFRGGLSPLMLDRYLEEFPGLKTATIQSAFRYDYPLDVVEPAIMKLREGLQQSKFQIIPEDDEKTLLEIAEKAAKEYHVTLDPLINDLQPVFDAFPKRRDRHQHVGIIGYSRDVDGYKMPRAITFTGALYSIGVPPEFIGVGRVLTKLSDKELTVLRKYYHNIKADYEHVSHYFSKEALTELQRKNPAWKAVDDDIEGIEKLFDIVAGPETEEEEKHAQLASDLVKISDDTTKTALIQRQATLRKFLG</sequence>
<dbReference type="Pfam" id="PF14010">
    <property type="entry name" value="PEPcase_2"/>
    <property type="match status" value="1"/>
</dbReference>
<dbReference type="GO" id="GO:0006099">
    <property type="term" value="P:tricarboxylic acid cycle"/>
    <property type="evidence" value="ECO:0007669"/>
    <property type="project" value="InterPro"/>
</dbReference>
<comment type="cofactor">
    <cofactor evidence="4">
        <name>Mg(2+)</name>
        <dbReference type="ChEBI" id="CHEBI:18420"/>
    </cofactor>
</comment>
<dbReference type="InterPro" id="IPR015813">
    <property type="entry name" value="Pyrv/PenolPyrv_kinase-like_dom"/>
</dbReference>
<comment type="similarity">
    <text evidence="4">Belongs to the PEPCase type 2 family.</text>
</comment>
<dbReference type="PIRSF" id="PIRSF006677">
    <property type="entry name" value="UCP006677"/>
    <property type="match status" value="1"/>
</dbReference>
<proteinExistence type="inferred from homology"/>
<evidence type="ECO:0000256" key="5">
    <source>
        <dbReference type="NCBIfam" id="TIGR02751"/>
    </source>
</evidence>
<comment type="catalytic activity">
    <reaction evidence="4">
        <text>oxaloacetate + phosphate = phosphoenolpyruvate + hydrogencarbonate</text>
        <dbReference type="Rhea" id="RHEA:28370"/>
        <dbReference type="ChEBI" id="CHEBI:16452"/>
        <dbReference type="ChEBI" id="CHEBI:17544"/>
        <dbReference type="ChEBI" id="CHEBI:43474"/>
        <dbReference type="ChEBI" id="CHEBI:58702"/>
        <dbReference type="EC" id="4.1.1.31"/>
    </reaction>
</comment>
<gene>
    <name evidence="4 6" type="primary">ppcA</name>
    <name evidence="6" type="ORF">GQR93_06330</name>
</gene>
<name>A0A6P1E3B0_LENHI</name>
<dbReference type="GO" id="GO:0000287">
    <property type="term" value="F:magnesium ion binding"/>
    <property type="evidence" value="ECO:0007669"/>
    <property type="project" value="UniProtKB-UniRule"/>
</dbReference>
<dbReference type="AlphaFoldDB" id="A0A6P1E3B0"/>
<evidence type="ECO:0000313" key="6">
    <source>
        <dbReference type="EMBL" id="QHB51826.1"/>
    </source>
</evidence>
<dbReference type="EC" id="4.1.1.31" evidence="4 5"/>
<comment type="subunit">
    <text evidence="4">Homotetramer.</text>
</comment>
<dbReference type="SUPFAM" id="SSF51621">
    <property type="entry name" value="Phosphoenolpyruvate/pyruvate domain"/>
    <property type="match status" value="1"/>
</dbReference>
<evidence type="ECO:0000256" key="3">
    <source>
        <dbReference type="ARBA" id="ARBA00023300"/>
    </source>
</evidence>
<dbReference type="HAMAP" id="MF_01904">
    <property type="entry name" value="PEPcase_type2"/>
    <property type="match status" value="1"/>
</dbReference>
<evidence type="ECO:0000256" key="4">
    <source>
        <dbReference type="HAMAP-Rule" id="MF_01904"/>
    </source>
</evidence>
<comment type="function">
    <text evidence="4">Catalyzes the irreversible beta-carboxylation of phosphoenolpyruvate (PEP) to form oxaloacetate (OAA), a four-carbon dicarboxylic acid source for the tricarboxylic acid cycle.</text>
</comment>
<accession>A0A6P1E3B0</accession>
<keyword evidence="3 4" id="KW-0120">Carbon dioxide fixation</keyword>
<keyword evidence="6" id="KW-0670">Pyruvate</keyword>
<dbReference type="EMBL" id="CP047121">
    <property type="protein sequence ID" value="QHB51826.1"/>
    <property type="molecule type" value="Genomic_DNA"/>
</dbReference>
<dbReference type="GO" id="GO:0008964">
    <property type="term" value="F:phosphoenolpyruvate carboxylase activity"/>
    <property type="evidence" value="ECO:0007669"/>
    <property type="project" value="UniProtKB-UniRule"/>
</dbReference>
<dbReference type="NCBIfam" id="TIGR02751">
    <property type="entry name" value="PEPCase_arch"/>
    <property type="match status" value="1"/>
</dbReference>
<evidence type="ECO:0000256" key="2">
    <source>
        <dbReference type="ARBA" id="ARBA00023239"/>
    </source>
</evidence>
<organism evidence="6 7">
    <name type="scientific">Lentilactobacillus hilgardii</name>
    <name type="common">Lactobacillus hilgardii</name>
    <dbReference type="NCBI Taxonomy" id="1588"/>
    <lineage>
        <taxon>Bacteria</taxon>
        <taxon>Bacillati</taxon>
        <taxon>Bacillota</taxon>
        <taxon>Bacilli</taxon>
        <taxon>Lactobacillales</taxon>
        <taxon>Lactobacillaceae</taxon>
        <taxon>Lentilactobacillus</taxon>
    </lineage>
</organism>
<dbReference type="Proteomes" id="UP000465035">
    <property type="component" value="Chromosome"/>
</dbReference>
<evidence type="ECO:0000256" key="1">
    <source>
        <dbReference type="ARBA" id="ARBA00022842"/>
    </source>
</evidence>
<protein>
    <recommendedName>
        <fullName evidence="4 5">Phosphoenolpyruvate carboxylase</fullName>
        <shortName evidence="4">PEPC</shortName>
        <shortName evidence="4">PEPCase</shortName>
        <ecNumber evidence="4 5">4.1.1.31</ecNumber>
    </recommendedName>
</protein>
<keyword evidence="2 4" id="KW-0456">Lyase</keyword>